<dbReference type="eggNOG" id="ENOG502S7J1">
    <property type="taxonomic scope" value="Eukaryota"/>
</dbReference>
<comment type="subcellular location">
    <subcellularLocation>
        <location evidence="1 9">Nucleus</location>
    </subcellularLocation>
</comment>
<keyword evidence="11" id="KW-1185">Reference proteome</keyword>
<proteinExistence type="inferred from homology"/>
<dbReference type="STRING" id="717646.M2LSJ7"/>
<dbReference type="PANTHER" id="PTHR35784">
    <property type="entry name" value="MEDIATOR OF RNA POLYMERASE II TRANSCRIPTION SUBUNIT 5"/>
    <property type="match status" value="1"/>
</dbReference>
<dbReference type="KEGG" id="bcom:BAUCODRAFT_52039"/>
<dbReference type="GeneID" id="19115126"/>
<gene>
    <name evidence="9" type="primary">MED5</name>
    <name evidence="10" type="ORF">BAUCODRAFT_52039</name>
</gene>
<feature type="non-terminal residue" evidence="10">
    <location>
        <position position="620"/>
    </location>
</feature>
<comment type="subunit">
    <text evidence="9">Component of the Mediator complex.</text>
</comment>
<dbReference type="Pfam" id="PF08689">
    <property type="entry name" value="Med5"/>
    <property type="match status" value="1"/>
</dbReference>
<dbReference type="EMBL" id="KB445554">
    <property type="protein sequence ID" value="EMC97452.1"/>
    <property type="molecule type" value="Genomic_DNA"/>
</dbReference>
<dbReference type="InterPro" id="IPR014801">
    <property type="entry name" value="Mediator_Med5_fun"/>
</dbReference>
<dbReference type="PANTHER" id="PTHR35784:SF1">
    <property type="entry name" value="MEDIATOR OF RNA POLYMERASE II TRANSCRIPTION SUBUNIT 5"/>
    <property type="match status" value="1"/>
</dbReference>
<keyword evidence="4 9" id="KW-0805">Transcription regulation</keyword>
<comment type="similarity">
    <text evidence="2 9">Belongs to the Mediator complex subunit 5 family.</text>
</comment>
<evidence type="ECO:0000256" key="1">
    <source>
        <dbReference type="ARBA" id="ARBA00004123"/>
    </source>
</evidence>
<dbReference type="OMA" id="HIMSNID"/>
<sequence length="620" mass="67749">NSRAGLFVWLSACLAGRPQTDDLAMLAYLQNRYHADNQTLVVQLVHASFDILTNALLQGKPPATRELLRSFICNKVQTVLAVLAPVMGQVVLDTCLQTAFLSIVIDPIPPISTGSSEATEILRRTRLEFLRACILHGVATEGIVSSVLQENPPSPPKAVKYTRDSLLAQCTTNINRLDSLTGELGNMHGNAGAIASCVVQLINNLCASKDSMGLKTACSILLKRVQYMDVVMQYTQPADFLLPLCMVLKDWTHDQDQAEFLPAYEEFASILLFILAVVHRYDLTSTEIGMADTDFFGFQMLKNVPSSTALSELSSEQSAQLTKWLEGLFPADEQDETGGITDEVMRQCPPQAFYMLVPTLFEQSILACKAGHLSISTFKAGLELLLEPFLLPSLVGGLNWLVSHSWEDHDDADVLLQVLDKLLKPSSSSTETQAMHRQVLVIVAKPLKQSLEQLVRKRPDKSGASSMATFLNAYADSSISKSSTRTELEQWTSPHSTDMGSSLRACIHNLTEWGISVTANPPPRYAANMISAACQILGASEVLRLMAKHLKETPGPNVSAALDVCTAMICAPAIAAQDLREQLTLQAGNTDALLRRNFGEATMLVRLHRSVEAQLAVQQV</sequence>
<dbReference type="GO" id="GO:0003712">
    <property type="term" value="F:transcription coregulator activity"/>
    <property type="evidence" value="ECO:0007669"/>
    <property type="project" value="InterPro"/>
</dbReference>
<keyword evidence="6 9" id="KW-0804">Transcription</keyword>
<dbReference type="RefSeq" id="XP_007675360.1">
    <property type="nucleotide sequence ID" value="XM_007677170.1"/>
</dbReference>
<keyword evidence="5 9" id="KW-0010">Activator</keyword>
<evidence type="ECO:0000313" key="10">
    <source>
        <dbReference type="EMBL" id="EMC97452.1"/>
    </source>
</evidence>
<dbReference type="AlphaFoldDB" id="M2LSJ7"/>
<name>M2LSJ7_BAUPA</name>
<dbReference type="GO" id="GO:0016592">
    <property type="term" value="C:mediator complex"/>
    <property type="evidence" value="ECO:0007669"/>
    <property type="project" value="InterPro"/>
</dbReference>
<dbReference type="GO" id="GO:0006357">
    <property type="term" value="P:regulation of transcription by RNA polymerase II"/>
    <property type="evidence" value="ECO:0007669"/>
    <property type="project" value="InterPro"/>
</dbReference>
<evidence type="ECO:0000256" key="4">
    <source>
        <dbReference type="ARBA" id="ARBA00023015"/>
    </source>
</evidence>
<evidence type="ECO:0000256" key="2">
    <source>
        <dbReference type="ARBA" id="ARBA00008782"/>
    </source>
</evidence>
<protein>
    <recommendedName>
        <fullName evidence="3 9">Mediator of RNA polymerase II transcription subunit 5</fullName>
    </recommendedName>
    <alternativeName>
        <fullName evidence="8 9">Mediator complex subunit 5</fullName>
    </alternativeName>
</protein>
<evidence type="ECO:0000256" key="8">
    <source>
        <dbReference type="ARBA" id="ARBA00031256"/>
    </source>
</evidence>
<organism evidence="10 11">
    <name type="scientific">Baudoinia panamericana (strain UAMH 10762)</name>
    <name type="common">Angels' share fungus</name>
    <name type="synonym">Baudoinia compniacensis (strain UAMH 10762)</name>
    <dbReference type="NCBI Taxonomy" id="717646"/>
    <lineage>
        <taxon>Eukaryota</taxon>
        <taxon>Fungi</taxon>
        <taxon>Dikarya</taxon>
        <taxon>Ascomycota</taxon>
        <taxon>Pezizomycotina</taxon>
        <taxon>Dothideomycetes</taxon>
        <taxon>Dothideomycetidae</taxon>
        <taxon>Mycosphaerellales</taxon>
        <taxon>Teratosphaeriaceae</taxon>
        <taxon>Baudoinia</taxon>
    </lineage>
</organism>
<evidence type="ECO:0000256" key="3">
    <source>
        <dbReference type="ARBA" id="ARBA00020628"/>
    </source>
</evidence>
<evidence type="ECO:0000256" key="6">
    <source>
        <dbReference type="ARBA" id="ARBA00023163"/>
    </source>
</evidence>
<evidence type="ECO:0000256" key="9">
    <source>
        <dbReference type="RuleBase" id="RU364142"/>
    </source>
</evidence>
<dbReference type="HOGENOM" id="CLU_004096_2_0_1"/>
<reference evidence="10 11" key="1">
    <citation type="journal article" date="2012" name="PLoS Pathog.">
        <title>Diverse lifestyles and strategies of plant pathogenesis encoded in the genomes of eighteen Dothideomycetes fungi.</title>
        <authorList>
            <person name="Ohm R.A."/>
            <person name="Feau N."/>
            <person name="Henrissat B."/>
            <person name="Schoch C.L."/>
            <person name="Horwitz B.A."/>
            <person name="Barry K.W."/>
            <person name="Condon B.J."/>
            <person name="Copeland A.C."/>
            <person name="Dhillon B."/>
            <person name="Glaser F."/>
            <person name="Hesse C.N."/>
            <person name="Kosti I."/>
            <person name="LaButti K."/>
            <person name="Lindquist E.A."/>
            <person name="Lucas S."/>
            <person name="Salamov A.A."/>
            <person name="Bradshaw R.E."/>
            <person name="Ciuffetti L."/>
            <person name="Hamelin R.C."/>
            <person name="Kema G.H.J."/>
            <person name="Lawrence C."/>
            <person name="Scott J.A."/>
            <person name="Spatafora J.W."/>
            <person name="Turgeon B.G."/>
            <person name="de Wit P.J.G.M."/>
            <person name="Zhong S."/>
            <person name="Goodwin S.B."/>
            <person name="Grigoriev I.V."/>
        </authorList>
    </citation>
    <scope>NUCLEOTIDE SEQUENCE [LARGE SCALE GENOMIC DNA]</scope>
    <source>
        <strain evidence="10 11">UAMH 10762</strain>
    </source>
</reference>
<comment type="function">
    <text evidence="9">Component of the Mediator complex, a coactivator involved in the regulated transcription of nearly all RNA polymerase II-dependent genes. Mediator functions as a bridge to convey information from gene-specific regulatory proteins to the basal RNA polymerase II transcription machinery. Mediator is recruited to promoters by direct interactions with regulatory proteins and serves as a scaffold for the assembly of a functional preinitiation complex with RNA polymerase II and the general transcription factors.</text>
</comment>
<feature type="non-terminal residue" evidence="10">
    <location>
        <position position="1"/>
    </location>
</feature>
<accession>M2LSJ7</accession>
<evidence type="ECO:0000256" key="5">
    <source>
        <dbReference type="ARBA" id="ARBA00023159"/>
    </source>
</evidence>
<evidence type="ECO:0000313" key="11">
    <source>
        <dbReference type="Proteomes" id="UP000011761"/>
    </source>
</evidence>
<evidence type="ECO:0000256" key="7">
    <source>
        <dbReference type="ARBA" id="ARBA00023242"/>
    </source>
</evidence>
<keyword evidence="7 9" id="KW-0539">Nucleus</keyword>
<dbReference type="OrthoDB" id="5322661at2759"/>
<dbReference type="Proteomes" id="UP000011761">
    <property type="component" value="Unassembled WGS sequence"/>
</dbReference>